<evidence type="ECO:0000313" key="1">
    <source>
        <dbReference type="EMBL" id="GBP58838.1"/>
    </source>
</evidence>
<proteinExistence type="predicted"/>
<gene>
    <name evidence="1" type="ORF">EVAR_84033_1</name>
</gene>
<dbReference type="AlphaFoldDB" id="A0A4C1X528"/>
<organism evidence="1 2">
    <name type="scientific">Eumeta variegata</name>
    <name type="common">Bagworm moth</name>
    <name type="synonym">Eumeta japonica</name>
    <dbReference type="NCBI Taxonomy" id="151549"/>
    <lineage>
        <taxon>Eukaryota</taxon>
        <taxon>Metazoa</taxon>
        <taxon>Ecdysozoa</taxon>
        <taxon>Arthropoda</taxon>
        <taxon>Hexapoda</taxon>
        <taxon>Insecta</taxon>
        <taxon>Pterygota</taxon>
        <taxon>Neoptera</taxon>
        <taxon>Endopterygota</taxon>
        <taxon>Lepidoptera</taxon>
        <taxon>Glossata</taxon>
        <taxon>Ditrysia</taxon>
        <taxon>Tineoidea</taxon>
        <taxon>Psychidae</taxon>
        <taxon>Oiketicinae</taxon>
        <taxon>Eumeta</taxon>
    </lineage>
</organism>
<protein>
    <submittedName>
        <fullName evidence="1">Uncharacterized protein</fullName>
    </submittedName>
</protein>
<evidence type="ECO:0000313" key="2">
    <source>
        <dbReference type="Proteomes" id="UP000299102"/>
    </source>
</evidence>
<name>A0A4C1X528_EUMVA</name>
<reference evidence="1 2" key="1">
    <citation type="journal article" date="2019" name="Commun. Biol.">
        <title>The bagworm genome reveals a unique fibroin gene that provides high tensile strength.</title>
        <authorList>
            <person name="Kono N."/>
            <person name="Nakamura H."/>
            <person name="Ohtoshi R."/>
            <person name="Tomita M."/>
            <person name="Numata K."/>
            <person name="Arakawa K."/>
        </authorList>
    </citation>
    <scope>NUCLEOTIDE SEQUENCE [LARGE SCALE GENOMIC DNA]</scope>
</reference>
<comment type="caution">
    <text evidence="1">The sequence shown here is derived from an EMBL/GenBank/DDBJ whole genome shotgun (WGS) entry which is preliminary data.</text>
</comment>
<sequence>MTTIVSDPRFAKALEHRIIQKRISSVACHSTRSKEASDPNRREEIGSSAGCAGLPAVEMPSSTYGINLVHRPGIQLRIYGVKRACRLPGIESVVLTLNFKILREAPHRALIRIRVRAPDRSPRNKPCRIYIAGRARARARARAAYRFGSIEDTSRTTMAAVRCGVVIKNGRLLINEKTIRPPSREIFYFHEIGENGIPAVVDARAFNGDALCRGRKSTSVLANLSRQGVPFAHRKYRVAGSGSLSIGYWLHENAGRSLPTAIALPTPVREHRPWACFGVTLTNVFGRSDVRTARGRNHRECLGPINSRDTPARRQYRYELPPELPANASRRADIARVPLSVRARIAIRIISYAQTRFVTLLFDDSKANETFLKVAIVTILRHARSTIDNKVLVPSLQHDTESWLWKKRHGERDRYSGDVIPASLTFFAGLCQRNDLIEVKSSSTRFGGVMHQIAYHVTAVKCGVLKTRQAARAGRGARHRPAPAAAGVKPDFYKLANKSKLN</sequence>
<dbReference type="Proteomes" id="UP000299102">
    <property type="component" value="Unassembled WGS sequence"/>
</dbReference>
<keyword evidence="2" id="KW-1185">Reference proteome</keyword>
<dbReference type="EMBL" id="BGZK01000745">
    <property type="protein sequence ID" value="GBP58838.1"/>
    <property type="molecule type" value="Genomic_DNA"/>
</dbReference>
<accession>A0A4C1X528</accession>